<evidence type="ECO:0000313" key="12">
    <source>
        <dbReference type="Proteomes" id="UP001054837"/>
    </source>
</evidence>
<keyword evidence="4 9" id="KW-0863">Zinc-finger</keyword>
<dbReference type="InterPro" id="IPR013087">
    <property type="entry name" value="Znf_C2H2_type"/>
</dbReference>
<comment type="caution">
    <text evidence="11">The sequence shown here is derived from an EMBL/GenBank/DDBJ whole genome shotgun (WGS) entry which is preliminary data.</text>
</comment>
<keyword evidence="8" id="KW-0539">Nucleus</keyword>
<evidence type="ECO:0000256" key="7">
    <source>
        <dbReference type="ARBA" id="ARBA00023163"/>
    </source>
</evidence>
<dbReference type="InterPro" id="IPR050331">
    <property type="entry name" value="Zinc_finger"/>
</dbReference>
<accession>A0AAV4SL99</accession>
<keyword evidence="7" id="KW-0804">Transcription</keyword>
<organism evidence="11 12">
    <name type="scientific">Caerostris darwini</name>
    <dbReference type="NCBI Taxonomy" id="1538125"/>
    <lineage>
        <taxon>Eukaryota</taxon>
        <taxon>Metazoa</taxon>
        <taxon>Ecdysozoa</taxon>
        <taxon>Arthropoda</taxon>
        <taxon>Chelicerata</taxon>
        <taxon>Arachnida</taxon>
        <taxon>Araneae</taxon>
        <taxon>Araneomorphae</taxon>
        <taxon>Entelegynae</taxon>
        <taxon>Araneoidea</taxon>
        <taxon>Araneidae</taxon>
        <taxon>Caerostris</taxon>
    </lineage>
</organism>
<evidence type="ECO:0000256" key="1">
    <source>
        <dbReference type="ARBA" id="ARBA00004123"/>
    </source>
</evidence>
<evidence type="ECO:0000256" key="2">
    <source>
        <dbReference type="ARBA" id="ARBA00022723"/>
    </source>
</evidence>
<dbReference type="GO" id="GO:0008270">
    <property type="term" value="F:zinc ion binding"/>
    <property type="evidence" value="ECO:0007669"/>
    <property type="project" value="UniProtKB-KW"/>
</dbReference>
<dbReference type="PANTHER" id="PTHR16515:SF66">
    <property type="entry name" value="C2H2-TYPE DOMAIN-CONTAINING PROTEIN"/>
    <property type="match status" value="1"/>
</dbReference>
<keyword evidence="5" id="KW-0862">Zinc</keyword>
<evidence type="ECO:0000256" key="6">
    <source>
        <dbReference type="ARBA" id="ARBA00023015"/>
    </source>
</evidence>
<proteinExistence type="predicted"/>
<dbReference type="Pfam" id="PF00096">
    <property type="entry name" value="zf-C2H2"/>
    <property type="match status" value="1"/>
</dbReference>
<evidence type="ECO:0000259" key="10">
    <source>
        <dbReference type="PROSITE" id="PS50157"/>
    </source>
</evidence>
<comment type="subcellular location">
    <subcellularLocation>
        <location evidence="1">Nucleus</location>
    </subcellularLocation>
</comment>
<sequence>MYKVQTPIEPKSINNVHWLSGGNEVSESCGKSPSEENQFKSTHFQQPFGTNKLILNQNPHCGEASNSKYSANAPLSVAEPWFLPGFQQTFGQSNAMVNRIFYPNESSQTECSGVSSYFASDFNETGNASTNQISQYYGTSLAIGILANQKAQYSAMDTIPPTDSTGTIHSSIYPEAFLPKDDPEPHQDRSRSVAKPYVCNFCGKPFSSRYDLTDHIHTHTGEKPHACRV</sequence>
<evidence type="ECO:0000256" key="9">
    <source>
        <dbReference type="PROSITE-ProRule" id="PRU00042"/>
    </source>
</evidence>
<feature type="domain" description="C2H2-type" evidence="10">
    <location>
        <begin position="197"/>
        <end position="224"/>
    </location>
</feature>
<dbReference type="PROSITE" id="PS50157">
    <property type="entry name" value="ZINC_FINGER_C2H2_2"/>
    <property type="match status" value="1"/>
</dbReference>
<dbReference type="GO" id="GO:0010468">
    <property type="term" value="P:regulation of gene expression"/>
    <property type="evidence" value="ECO:0007669"/>
    <property type="project" value="TreeGrafter"/>
</dbReference>
<reference evidence="11 12" key="1">
    <citation type="submission" date="2021-06" db="EMBL/GenBank/DDBJ databases">
        <title>Caerostris darwini draft genome.</title>
        <authorList>
            <person name="Kono N."/>
            <person name="Arakawa K."/>
        </authorList>
    </citation>
    <scope>NUCLEOTIDE SEQUENCE [LARGE SCALE GENOMIC DNA]</scope>
</reference>
<dbReference type="SUPFAM" id="SSF57667">
    <property type="entry name" value="beta-beta-alpha zinc fingers"/>
    <property type="match status" value="1"/>
</dbReference>
<dbReference type="InterPro" id="IPR036236">
    <property type="entry name" value="Znf_C2H2_sf"/>
</dbReference>
<evidence type="ECO:0000256" key="5">
    <source>
        <dbReference type="ARBA" id="ARBA00022833"/>
    </source>
</evidence>
<name>A0AAV4SL99_9ARAC</name>
<dbReference type="FunFam" id="3.30.160.60:FF:000060">
    <property type="entry name" value="zinc finger protein 436"/>
    <property type="match status" value="1"/>
</dbReference>
<evidence type="ECO:0000256" key="8">
    <source>
        <dbReference type="ARBA" id="ARBA00023242"/>
    </source>
</evidence>
<dbReference type="PROSITE" id="PS00028">
    <property type="entry name" value="ZINC_FINGER_C2H2_1"/>
    <property type="match status" value="1"/>
</dbReference>
<keyword evidence="12" id="KW-1185">Reference proteome</keyword>
<keyword evidence="6" id="KW-0805">Transcription regulation</keyword>
<protein>
    <recommendedName>
        <fullName evidence="10">C2H2-type domain-containing protein</fullName>
    </recommendedName>
</protein>
<dbReference type="AlphaFoldDB" id="A0AAV4SL99"/>
<dbReference type="Gene3D" id="3.30.160.60">
    <property type="entry name" value="Classic Zinc Finger"/>
    <property type="match status" value="1"/>
</dbReference>
<keyword evidence="2" id="KW-0479">Metal-binding</keyword>
<gene>
    <name evidence="11" type="ORF">CDAR_46801</name>
</gene>
<dbReference type="Proteomes" id="UP001054837">
    <property type="component" value="Unassembled WGS sequence"/>
</dbReference>
<dbReference type="PANTHER" id="PTHR16515">
    <property type="entry name" value="PR DOMAIN ZINC FINGER PROTEIN"/>
    <property type="match status" value="1"/>
</dbReference>
<dbReference type="SMART" id="SM00355">
    <property type="entry name" value="ZnF_C2H2"/>
    <property type="match status" value="1"/>
</dbReference>
<evidence type="ECO:0000256" key="4">
    <source>
        <dbReference type="ARBA" id="ARBA00022771"/>
    </source>
</evidence>
<keyword evidence="3" id="KW-0677">Repeat</keyword>
<evidence type="ECO:0000313" key="11">
    <source>
        <dbReference type="EMBL" id="GIY34789.1"/>
    </source>
</evidence>
<dbReference type="EMBL" id="BPLQ01008096">
    <property type="protein sequence ID" value="GIY34789.1"/>
    <property type="molecule type" value="Genomic_DNA"/>
</dbReference>
<evidence type="ECO:0000256" key="3">
    <source>
        <dbReference type="ARBA" id="ARBA00022737"/>
    </source>
</evidence>
<dbReference type="GO" id="GO:0005634">
    <property type="term" value="C:nucleus"/>
    <property type="evidence" value="ECO:0007669"/>
    <property type="project" value="UniProtKB-SubCell"/>
</dbReference>